<feature type="domain" description="Orn/DAP/Arg decarboxylase 2 C-terminal" evidence="9">
    <location>
        <begin position="279"/>
        <end position="367"/>
    </location>
</feature>
<dbReference type="InterPro" id="IPR002986">
    <property type="entry name" value="DAP_deCOOHase_LysA"/>
</dbReference>
<name>A0A6S6M3T0_9BACT</name>
<keyword evidence="8" id="KW-0457">Lysine biosynthesis</keyword>
<dbReference type="PRINTS" id="PR01181">
    <property type="entry name" value="DAPDCRBXLASE"/>
</dbReference>
<dbReference type="PROSITE" id="PS00878">
    <property type="entry name" value="ODR_DC_2_1"/>
    <property type="match status" value="1"/>
</dbReference>
<keyword evidence="4 8" id="KW-0456">Lyase</keyword>
<dbReference type="InterPro" id="IPR029066">
    <property type="entry name" value="PLP-binding_barrel"/>
</dbReference>
<keyword evidence="8" id="KW-0028">Amino-acid biosynthesis</keyword>
<keyword evidence="12" id="KW-1185">Reference proteome</keyword>
<organism evidence="11 12">
    <name type="scientific">Citrifermentans bremense</name>
    <dbReference type="NCBI Taxonomy" id="60035"/>
    <lineage>
        <taxon>Bacteria</taxon>
        <taxon>Pseudomonadati</taxon>
        <taxon>Thermodesulfobacteriota</taxon>
        <taxon>Desulfuromonadia</taxon>
        <taxon>Geobacterales</taxon>
        <taxon>Geobacteraceae</taxon>
        <taxon>Citrifermentans</taxon>
    </lineage>
</organism>
<evidence type="ECO:0000256" key="6">
    <source>
        <dbReference type="PIRSR" id="PIRSR600183-50"/>
    </source>
</evidence>
<keyword evidence="2 8" id="KW-0210">Decarboxylase</keyword>
<dbReference type="InterPro" id="IPR000183">
    <property type="entry name" value="Orn/DAP/Arg_de-COase"/>
</dbReference>
<evidence type="ECO:0000256" key="3">
    <source>
        <dbReference type="ARBA" id="ARBA00022898"/>
    </source>
</evidence>
<dbReference type="InterPro" id="IPR022644">
    <property type="entry name" value="De-COase2_N"/>
</dbReference>
<dbReference type="UniPathway" id="UPA00034">
    <property type="reaction ID" value="UER00027"/>
</dbReference>
<comment type="cofactor">
    <cofactor evidence="1 6 8">
        <name>pyridoxal 5'-phosphate</name>
        <dbReference type="ChEBI" id="CHEBI:597326"/>
    </cofactor>
</comment>
<dbReference type="PANTHER" id="PTHR43727">
    <property type="entry name" value="DIAMINOPIMELATE DECARBOXYLASE"/>
    <property type="match status" value="1"/>
</dbReference>
<comment type="pathway">
    <text evidence="8">Amino-acid biosynthesis; L-lysine biosynthesis via DAP pathway; L-lysine from DL-2,6-diaminopimelate: step 1/1.</text>
</comment>
<dbReference type="GO" id="GO:0008836">
    <property type="term" value="F:diaminopimelate decarboxylase activity"/>
    <property type="evidence" value="ECO:0007669"/>
    <property type="project" value="UniProtKB-UniRule"/>
</dbReference>
<evidence type="ECO:0000313" key="11">
    <source>
        <dbReference type="EMBL" id="BCG46616.1"/>
    </source>
</evidence>
<dbReference type="Pfam" id="PF02784">
    <property type="entry name" value="Orn_Arg_deC_N"/>
    <property type="match status" value="1"/>
</dbReference>
<dbReference type="Gene3D" id="3.20.20.10">
    <property type="entry name" value="Alanine racemase"/>
    <property type="match status" value="1"/>
</dbReference>
<evidence type="ECO:0000259" key="10">
    <source>
        <dbReference type="Pfam" id="PF02784"/>
    </source>
</evidence>
<feature type="modified residue" description="N6-(pyridoxal phosphate)lysine" evidence="6">
    <location>
        <position position="58"/>
    </location>
</feature>
<comment type="similarity">
    <text evidence="7">Belongs to the Orn/Lys/Arg decarboxylase class-II family.</text>
</comment>
<evidence type="ECO:0000256" key="4">
    <source>
        <dbReference type="ARBA" id="ARBA00023239"/>
    </source>
</evidence>
<dbReference type="InterPro" id="IPR009006">
    <property type="entry name" value="Ala_racemase/Decarboxylase_C"/>
</dbReference>
<evidence type="ECO:0000256" key="7">
    <source>
        <dbReference type="RuleBase" id="RU003737"/>
    </source>
</evidence>
<evidence type="ECO:0000313" key="12">
    <source>
        <dbReference type="Proteomes" id="UP000515472"/>
    </source>
</evidence>
<dbReference type="FunFam" id="3.20.20.10:FF:000003">
    <property type="entry name" value="Diaminopimelate decarboxylase"/>
    <property type="match status" value="1"/>
</dbReference>
<dbReference type="EC" id="4.1.1.20" evidence="5 8"/>
<feature type="active site" description="Proton donor" evidence="6">
    <location>
        <position position="340"/>
    </location>
</feature>
<dbReference type="SUPFAM" id="SSF51419">
    <property type="entry name" value="PLP-binding barrel"/>
    <property type="match status" value="1"/>
</dbReference>
<proteinExistence type="inferred from homology"/>
<evidence type="ECO:0000259" key="9">
    <source>
        <dbReference type="Pfam" id="PF00278"/>
    </source>
</evidence>
<keyword evidence="3 6" id="KW-0663">Pyridoxal phosphate</keyword>
<comment type="catalytic activity">
    <reaction evidence="8">
        <text>meso-2,6-diaminopimelate + H(+) = L-lysine + CO2</text>
        <dbReference type="Rhea" id="RHEA:15101"/>
        <dbReference type="ChEBI" id="CHEBI:15378"/>
        <dbReference type="ChEBI" id="CHEBI:16526"/>
        <dbReference type="ChEBI" id="CHEBI:32551"/>
        <dbReference type="ChEBI" id="CHEBI:57791"/>
        <dbReference type="EC" id="4.1.1.20"/>
    </reaction>
</comment>
<dbReference type="PRINTS" id="PR01179">
    <property type="entry name" value="ODADCRBXLASE"/>
</dbReference>
<dbReference type="CDD" id="cd06828">
    <property type="entry name" value="PLPDE_III_DapDC"/>
    <property type="match status" value="1"/>
</dbReference>
<dbReference type="Pfam" id="PF00278">
    <property type="entry name" value="Orn_DAP_Arg_deC"/>
    <property type="match status" value="1"/>
</dbReference>
<sequence>MPMSVSFKDRLFPRIPQIRQHFQTPFHIYDESGIRETGAQLINAFSGIPGFREFFAVKALPNREILKLMKEMGFGFDCSSIPEVILARELGARPEDIMFTSNNTSQEEFDFATRDGGCILNLDDISLIEKVPVFPEMICFRYNPGPRRTGNVIIGNPEEAKYGVSHEQVVEAYRQAKERGATRFGLHTMVASNELDYTYIVETARMVLEVAEEVEAALGIVFEFVNIGGGFGIPYRPEQKPLDLAKMSAEITELFDDFRKRHGHAPAMYMESGRFMTGPHGALVTTAINSKDTYRKYIGVDACMSALMRPALYGAYHHIDVLGKEKEQKSEVYDVVGSLCENNDKFAVQRELPPVEDGDILVIHDSGAHGHAMGFQYNGRLRPKELMLRADGRVELIRRAETVADYFATYDFEPSVLPAGA</sequence>
<dbReference type="InterPro" id="IPR022653">
    <property type="entry name" value="De-COase2_pyr-phos_BS"/>
</dbReference>
<evidence type="ECO:0000256" key="8">
    <source>
        <dbReference type="RuleBase" id="RU003738"/>
    </source>
</evidence>
<accession>A0A6S6M3T0</accession>
<dbReference type="Gene3D" id="2.40.37.10">
    <property type="entry name" value="Lyase, Ornithine Decarboxylase, Chain A, domain 1"/>
    <property type="match status" value="1"/>
</dbReference>
<dbReference type="Proteomes" id="UP000515472">
    <property type="component" value="Chromosome"/>
</dbReference>
<evidence type="ECO:0000256" key="1">
    <source>
        <dbReference type="ARBA" id="ARBA00001933"/>
    </source>
</evidence>
<dbReference type="GO" id="GO:0009089">
    <property type="term" value="P:lysine biosynthetic process via diaminopimelate"/>
    <property type="evidence" value="ECO:0007669"/>
    <property type="project" value="UniProtKB-UniRule"/>
</dbReference>
<dbReference type="KEGG" id="gbn:GEOBRER4_13660"/>
<reference evidence="11 12" key="1">
    <citation type="submission" date="2020-06" db="EMBL/GenBank/DDBJ databases">
        <title>Interaction of electrochemicaly active bacteria, Geobacter bremensis R4 on different carbon anode.</title>
        <authorList>
            <person name="Meng L."/>
            <person name="Yoshida N."/>
        </authorList>
    </citation>
    <scope>NUCLEOTIDE SEQUENCE [LARGE SCALE GENOMIC DNA]</scope>
    <source>
        <strain evidence="11 12">R4</strain>
    </source>
</reference>
<protein>
    <recommendedName>
        <fullName evidence="5 8">Diaminopimelate decarboxylase</fullName>
        <ecNumber evidence="5 8">4.1.1.20</ecNumber>
    </recommendedName>
</protein>
<feature type="domain" description="Orn/DAP/Arg decarboxylase 2 N-terminal" evidence="10">
    <location>
        <begin position="50"/>
        <end position="277"/>
    </location>
</feature>
<evidence type="ECO:0000256" key="5">
    <source>
        <dbReference type="NCBIfam" id="TIGR01048"/>
    </source>
</evidence>
<gene>
    <name evidence="11" type="ORF">GEOBRER4_n1425</name>
</gene>
<dbReference type="AlphaFoldDB" id="A0A6S6M3T0"/>
<dbReference type="SUPFAM" id="SSF50621">
    <property type="entry name" value="Alanine racemase C-terminal domain-like"/>
    <property type="match status" value="1"/>
</dbReference>
<dbReference type="RefSeq" id="WP_185244789.1">
    <property type="nucleotide sequence ID" value="NZ_AP023213.1"/>
</dbReference>
<evidence type="ECO:0000256" key="2">
    <source>
        <dbReference type="ARBA" id="ARBA00022793"/>
    </source>
</evidence>
<dbReference type="PANTHER" id="PTHR43727:SF2">
    <property type="entry name" value="GROUP IV DECARBOXYLASE"/>
    <property type="match status" value="1"/>
</dbReference>
<dbReference type="InterPro" id="IPR022643">
    <property type="entry name" value="De-COase2_C"/>
</dbReference>
<dbReference type="NCBIfam" id="TIGR01048">
    <property type="entry name" value="lysA"/>
    <property type="match status" value="1"/>
</dbReference>
<dbReference type="EMBL" id="AP023213">
    <property type="protein sequence ID" value="BCG46616.1"/>
    <property type="molecule type" value="Genomic_DNA"/>
</dbReference>